<protein>
    <submittedName>
        <fullName evidence="1">Uncharacterized protein</fullName>
    </submittedName>
</protein>
<dbReference type="EMBL" id="MLJW01006141">
    <property type="protein sequence ID" value="OIQ67114.1"/>
    <property type="molecule type" value="Genomic_DNA"/>
</dbReference>
<proteinExistence type="predicted"/>
<accession>A0A1J5P7D6</accession>
<dbReference type="AlphaFoldDB" id="A0A1J5P7D6"/>
<evidence type="ECO:0000313" key="1">
    <source>
        <dbReference type="EMBL" id="OIQ67114.1"/>
    </source>
</evidence>
<organism evidence="1">
    <name type="scientific">mine drainage metagenome</name>
    <dbReference type="NCBI Taxonomy" id="410659"/>
    <lineage>
        <taxon>unclassified sequences</taxon>
        <taxon>metagenomes</taxon>
        <taxon>ecological metagenomes</taxon>
    </lineage>
</organism>
<gene>
    <name evidence="1" type="ORF">GALL_513110</name>
</gene>
<name>A0A1J5P7D6_9ZZZZ</name>
<reference evidence="1" key="1">
    <citation type="submission" date="2016-10" db="EMBL/GenBank/DDBJ databases">
        <title>Sequence of Gallionella enrichment culture.</title>
        <authorList>
            <person name="Poehlein A."/>
            <person name="Muehling M."/>
            <person name="Daniel R."/>
        </authorList>
    </citation>
    <scope>NUCLEOTIDE SEQUENCE</scope>
</reference>
<sequence length="172" mass="18086">MIEQTGDLFTPGFGNFLGLYQFGFNLFALGNVDVARYKAAAGNRGAANLQPTPVGPLTLDLVRLKIAGPLQAGSHLFLGVARTIFSACDVKANQVLKVNPAFGKQGGREVQQFDQLFIKGGEAQVGVAQRDAAGKVVDHGLHLVTLARELGLAAPLLGDVGVEGDKARNFTV</sequence>
<comment type="caution">
    <text evidence="1">The sequence shown here is derived from an EMBL/GenBank/DDBJ whole genome shotgun (WGS) entry which is preliminary data.</text>
</comment>